<dbReference type="GO" id="GO:0005829">
    <property type="term" value="C:cytosol"/>
    <property type="evidence" value="ECO:0007669"/>
    <property type="project" value="TreeGrafter"/>
</dbReference>
<dbReference type="Pfam" id="PF12625">
    <property type="entry name" value="Arabinose_bd"/>
    <property type="match status" value="1"/>
</dbReference>
<dbReference type="SMART" id="SM00342">
    <property type="entry name" value="HTH_ARAC"/>
    <property type="match status" value="1"/>
</dbReference>
<dbReference type="Pfam" id="PF12833">
    <property type="entry name" value="HTH_18"/>
    <property type="match status" value="1"/>
</dbReference>
<keyword evidence="1" id="KW-0805">Transcription regulation</keyword>
<evidence type="ECO:0000256" key="3">
    <source>
        <dbReference type="ARBA" id="ARBA00023163"/>
    </source>
</evidence>
<dbReference type="OrthoDB" id="6506763at2"/>
<dbReference type="SUPFAM" id="SSF46689">
    <property type="entry name" value="Homeodomain-like"/>
    <property type="match status" value="1"/>
</dbReference>
<dbReference type="PROSITE" id="PS01124">
    <property type="entry name" value="HTH_ARAC_FAMILY_2"/>
    <property type="match status" value="1"/>
</dbReference>
<evidence type="ECO:0000259" key="4">
    <source>
        <dbReference type="PROSITE" id="PS01124"/>
    </source>
</evidence>
<dbReference type="EMBL" id="FCON02000180">
    <property type="protein sequence ID" value="SAL85188.1"/>
    <property type="molecule type" value="Genomic_DNA"/>
</dbReference>
<evidence type="ECO:0000313" key="5">
    <source>
        <dbReference type="EMBL" id="SAL85188.1"/>
    </source>
</evidence>
<keyword evidence="6" id="KW-1185">Reference proteome</keyword>
<accession>A0A158KVK1</accession>
<organism evidence="5 6">
    <name type="scientific">Caballeronia choica</name>
    <dbReference type="NCBI Taxonomy" id="326476"/>
    <lineage>
        <taxon>Bacteria</taxon>
        <taxon>Pseudomonadati</taxon>
        <taxon>Pseudomonadota</taxon>
        <taxon>Betaproteobacteria</taxon>
        <taxon>Burkholderiales</taxon>
        <taxon>Burkholderiaceae</taxon>
        <taxon>Caballeronia</taxon>
    </lineage>
</organism>
<dbReference type="GO" id="GO:0003700">
    <property type="term" value="F:DNA-binding transcription factor activity"/>
    <property type="evidence" value="ECO:0007669"/>
    <property type="project" value="InterPro"/>
</dbReference>
<proteinExistence type="predicted"/>
<dbReference type="RefSeq" id="WP_087649404.1">
    <property type="nucleotide sequence ID" value="NZ_FCON02000180.1"/>
</dbReference>
<dbReference type="InterPro" id="IPR018060">
    <property type="entry name" value="HTH_AraC"/>
</dbReference>
<dbReference type="Gene3D" id="1.10.10.60">
    <property type="entry name" value="Homeodomain-like"/>
    <property type="match status" value="1"/>
</dbReference>
<evidence type="ECO:0000256" key="1">
    <source>
        <dbReference type="ARBA" id="ARBA00023015"/>
    </source>
</evidence>
<protein>
    <submittedName>
        <fullName evidence="5">AraC family transcriptional regulator</fullName>
    </submittedName>
</protein>
<evidence type="ECO:0000313" key="6">
    <source>
        <dbReference type="Proteomes" id="UP000054770"/>
    </source>
</evidence>
<keyword evidence="2" id="KW-0238">DNA-binding</keyword>
<dbReference type="AlphaFoldDB" id="A0A158KVK1"/>
<sequence length="333" mass="37112">MVTMVRAVTLNGYFQLTRKLGVNPQALLRQAGLDAAMLANPEQRIPIGATCELLEATAQIASCPTFGLQLGEARQELDFGVIGLLFAHKRTLREVLQAAIQYRHLLNEALGLYIESAGDKVVIREEIIVDSPVPMRQATELAVGVLARTCSALLGARWHPVAANFTHSAPDDLRYYRQFFGCPVVFGSDFNGIVCSAVDLDYPNPAADPELVRYAESLLKPLSSAEEHSIGLEVRRAVYLLLPLEMATIEQVAEHLHLSTRSMQRQLEFEGTSFSAQVEEVRHNLALRYMANTRYPVGRVALLLGYTRQTSFTRWFRAHFGTTPRAWRTAQSK</sequence>
<dbReference type="Proteomes" id="UP000054770">
    <property type="component" value="Unassembled WGS sequence"/>
</dbReference>
<keyword evidence="3" id="KW-0804">Transcription</keyword>
<dbReference type="GO" id="GO:0000976">
    <property type="term" value="F:transcription cis-regulatory region binding"/>
    <property type="evidence" value="ECO:0007669"/>
    <property type="project" value="TreeGrafter"/>
</dbReference>
<dbReference type="PANTHER" id="PTHR47894:SF4">
    <property type="entry name" value="HTH-TYPE TRANSCRIPTIONAL REGULATOR GADX"/>
    <property type="match status" value="1"/>
</dbReference>
<evidence type="ECO:0000256" key="2">
    <source>
        <dbReference type="ARBA" id="ARBA00023125"/>
    </source>
</evidence>
<dbReference type="PANTHER" id="PTHR47894">
    <property type="entry name" value="HTH-TYPE TRANSCRIPTIONAL REGULATOR GADX"/>
    <property type="match status" value="1"/>
</dbReference>
<dbReference type="InterPro" id="IPR032687">
    <property type="entry name" value="AraC-type_N"/>
</dbReference>
<gene>
    <name evidence="5" type="ORF">AWB68_07594</name>
</gene>
<feature type="domain" description="HTH araC/xylS-type" evidence="4">
    <location>
        <begin position="232"/>
        <end position="330"/>
    </location>
</feature>
<reference evidence="5" key="1">
    <citation type="submission" date="2016-01" db="EMBL/GenBank/DDBJ databases">
        <authorList>
            <person name="Peeters C."/>
        </authorList>
    </citation>
    <scope>NUCLEOTIDE SEQUENCE [LARGE SCALE GENOMIC DNA]</scope>
    <source>
        <strain evidence="5">LMG 22940</strain>
    </source>
</reference>
<comment type="caution">
    <text evidence="5">The sequence shown here is derived from an EMBL/GenBank/DDBJ whole genome shotgun (WGS) entry which is preliminary data.</text>
</comment>
<name>A0A158KVK1_9BURK</name>
<dbReference type="InterPro" id="IPR009057">
    <property type="entry name" value="Homeodomain-like_sf"/>
</dbReference>